<dbReference type="GeneID" id="54288275"/>
<feature type="region of interest" description="Disordered" evidence="1">
    <location>
        <begin position="188"/>
        <end position="232"/>
    </location>
</feature>
<feature type="compositionally biased region" description="Polar residues" evidence="1">
    <location>
        <begin position="188"/>
        <end position="200"/>
    </location>
</feature>
<accession>A0A6A5Y548</accession>
<dbReference type="CDD" id="cd14688">
    <property type="entry name" value="bZIP_YAP"/>
    <property type="match status" value="1"/>
</dbReference>
<dbReference type="EMBL" id="ML978067">
    <property type="protein sequence ID" value="KAF2019971.1"/>
    <property type="molecule type" value="Genomic_DNA"/>
</dbReference>
<dbReference type="GO" id="GO:0003700">
    <property type="term" value="F:DNA-binding transcription factor activity"/>
    <property type="evidence" value="ECO:0007669"/>
    <property type="project" value="InterPro"/>
</dbReference>
<gene>
    <name evidence="2" type="ORF">BU24DRAFT_448346</name>
</gene>
<dbReference type="Gene3D" id="1.20.5.170">
    <property type="match status" value="1"/>
</dbReference>
<dbReference type="PANTHER" id="PTHR40618:SF1">
    <property type="entry name" value="B-ZIP TRANSCRIPTION FACTOR (EUROFUNG)"/>
    <property type="match status" value="1"/>
</dbReference>
<organism evidence="2 3">
    <name type="scientific">Aaosphaeria arxii CBS 175.79</name>
    <dbReference type="NCBI Taxonomy" id="1450172"/>
    <lineage>
        <taxon>Eukaryota</taxon>
        <taxon>Fungi</taxon>
        <taxon>Dikarya</taxon>
        <taxon>Ascomycota</taxon>
        <taxon>Pezizomycotina</taxon>
        <taxon>Dothideomycetes</taxon>
        <taxon>Pleosporomycetidae</taxon>
        <taxon>Pleosporales</taxon>
        <taxon>Pleosporales incertae sedis</taxon>
        <taxon>Aaosphaeria</taxon>
    </lineage>
</organism>
<feature type="compositionally biased region" description="Basic and acidic residues" evidence="1">
    <location>
        <begin position="35"/>
        <end position="48"/>
    </location>
</feature>
<dbReference type="OrthoDB" id="3555317at2759"/>
<dbReference type="SUPFAM" id="SSF57959">
    <property type="entry name" value="Leucine zipper domain"/>
    <property type="match status" value="1"/>
</dbReference>
<dbReference type="InterPro" id="IPR046347">
    <property type="entry name" value="bZIP_sf"/>
</dbReference>
<dbReference type="Proteomes" id="UP000799778">
    <property type="component" value="Unassembled WGS sequence"/>
</dbReference>
<reference evidence="2" key="1">
    <citation type="journal article" date="2020" name="Stud. Mycol.">
        <title>101 Dothideomycetes genomes: a test case for predicting lifestyles and emergence of pathogens.</title>
        <authorList>
            <person name="Haridas S."/>
            <person name="Albert R."/>
            <person name="Binder M."/>
            <person name="Bloem J."/>
            <person name="Labutti K."/>
            <person name="Salamov A."/>
            <person name="Andreopoulos B."/>
            <person name="Baker S."/>
            <person name="Barry K."/>
            <person name="Bills G."/>
            <person name="Bluhm B."/>
            <person name="Cannon C."/>
            <person name="Castanera R."/>
            <person name="Culley D."/>
            <person name="Daum C."/>
            <person name="Ezra D."/>
            <person name="Gonzalez J."/>
            <person name="Henrissat B."/>
            <person name="Kuo A."/>
            <person name="Liang C."/>
            <person name="Lipzen A."/>
            <person name="Lutzoni F."/>
            <person name="Magnuson J."/>
            <person name="Mondo S."/>
            <person name="Nolan M."/>
            <person name="Ohm R."/>
            <person name="Pangilinan J."/>
            <person name="Park H.-J."/>
            <person name="Ramirez L."/>
            <person name="Alfaro M."/>
            <person name="Sun H."/>
            <person name="Tritt A."/>
            <person name="Yoshinaga Y."/>
            <person name="Zwiers L.-H."/>
            <person name="Turgeon B."/>
            <person name="Goodwin S."/>
            <person name="Spatafora J."/>
            <person name="Crous P."/>
            <person name="Grigoriev I."/>
        </authorList>
    </citation>
    <scope>NUCLEOTIDE SEQUENCE</scope>
    <source>
        <strain evidence="2">CBS 175.79</strain>
    </source>
</reference>
<protein>
    <recommendedName>
        <fullName evidence="4">BZIP domain-containing protein</fullName>
    </recommendedName>
</protein>
<dbReference type="AlphaFoldDB" id="A0A6A5Y548"/>
<name>A0A6A5Y548_9PLEO</name>
<dbReference type="PANTHER" id="PTHR40618">
    <property type="entry name" value="B-ZIP TRANSCRIPTION FACTOR (EUROFUNG)-RELATED"/>
    <property type="match status" value="1"/>
</dbReference>
<sequence>MTRHMNDSRAARPKGSRIDADKVRDGLARRSKSRSRGETPGETRVDRRRVQLRIAQRTFRQRQEQMITSLESKNAHLKCVIDQLDQTLSRFNETVSRLEDIQADSEFKRELKEVQKTFVSLTKSAIEEEENAEEPSGKGLEVGGDFTEEFLGGTSTHQTATSITTNDPFIDSRHPSALGTIASQSTSGLLPNQSSTTMETSCPVLPSSISDSSSVPFEEPPSTVNHVSGQTELQDDEVSELLPFGLIIFMPSNPGPYSA</sequence>
<keyword evidence="3" id="KW-1185">Reference proteome</keyword>
<evidence type="ECO:0000313" key="2">
    <source>
        <dbReference type="EMBL" id="KAF2019971.1"/>
    </source>
</evidence>
<feature type="region of interest" description="Disordered" evidence="1">
    <location>
        <begin position="1"/>
        <end position="48"/>
    </location>
</feature>
<evidence type="ECO:0000313" key="3">
    <source>
        <dbReference type="Proteomes" id="UP000799778"/>
    </source>
</evidence>
<feature type="compositionally biased region" description="Basic and acidic residues" evidence="1">
    <location>
        <begin position="1"/>
        <end position="28"/>
    </location>
</feature>
<evidence type="ECO:0008006" key="4">
    <source>
        <dbReference type="Google" id="ProtNLM"/>
    </source>
</evidence>
<evidence type="ECO:0000256" key="1">
    <source>
        <dbReference type="SAM" id="MobiDB-lite"/>
    </source>
</evidence>
<feature type="compositionally biased region" description="Polar residues" evidence="1">
    <location>
        <begin position="222"/>
        <end position="232"/>
    </location>
</feature>
<proteinExistence type="predicted"/>
<dbReference type="RefSeq" id="XP_033388310.1">
    <property type="nucleotide sequence ID" value="XM_033530878.1"/>
</dbReference>